<protein>
    <submittedName>
        <fullName evidence="3">TIGR02584 family CRISPR-associated protein</fullName>
    </submittedName>
</protein>
<keyword evidence="4" id="KW-1185">Reference proteome</keyword>
<dbReference type="Proteomes" id="UP000272136">
    <property type="component" value="Chromosome 2"/>
</dbReference>
<dbReference type="InterPro" id="IPR013413">
    <property type="entry name" value="CRISPR-assoc_prot_NE0113"/>
</dbReference>
<organism evidence="3 5">
    <name type="scientific">Vibrio owensii</name>
    <dbReference type="NCBI Taxonomy" id="696485"/>
    <lineage>
        <taxon>Bacteria</taxon>
        <taxon>Pseudomonadati</taxon>
        <taxon>Pseudomonadota</taxon>
        <taxon>Gammaproteobacteria</taxon>
        <taxon>Vibrionales</taxon>
        <taxon>Vibrionaceae</taxon>
        <taxon>Vibrio</taxon>
    </lineage>
</organism>
<evidence type="ECO:0000313" key="5">
    <source>
        <dbReference type="Proteomes" id="UP000390336"/>
    </source>
</evidence>
<dbReference type="EMBL" id="CP033138">
    <property type="protein sequence ID" value="AYO16493.1"/>
    <property type="molecule type" value="Genomic_DNA"/>
</dbReference>
<evidence type="ECO:0000313" key="4">
    <source>
        <dbReference type="Proteomes" id="UP000272136"/>
    </source>
</evidence>
<dbReference type="EMBL" id="CP045860">
    <property type="protein sequence ID" value="QGH50660.1"/>
    <property type="molecule type" value="Genomic_DNA"/>
</dbReference>
<reference evidence="3" key="3">
    <citation type="submission" date="2019-11" db="EMBL/GenBank/DDBJ databases">
        <title>Complete genome sequence of Vibrio owensii SH-14 isolated from shrimp with acute hepatopancreatic necrosis diease.</title>
        <authorList>
            <person name="Liang X."/>
            <person name="Wang Y."/>
        </authorList>
    </citation>
    <scope>NUCLEOTIDE SEQUENCE</scope>
    <source>
        <strain evidence="3">SH14</strain>
    </source>
</reference>
<dbReference type="Proteomes" id="UP000390336">
    <property type="component" value="Chromosome 2"/>
</dbReference>
<dbReference type="AlphaFoldDB" id="A0AAP9GIR0"/>
<dbReference type="CDD" id="cd09741">
    <property type="entry name" value="Csx1_III-U"/>
    <property type="match status" value="1"/>
</dbReference>
<proteinExistence type="predicted"/>
<dbReference type="InterPro" id="IPR019092">
    <property type="entry name" value="SSO2081-like_dom"/>
</dbReference>
<name>A0AAP9GIR0_9VIBR</name>
<reference evidence="2 4" key="2">
    <citation type="submission" date="2018-10" db="EMBL/GenBank/DDBJ databases">
        <title>Whole Genome of Vibrio owensii strain 170502, isolated from Acute Hepatopancreatic Necrosis Disease (AHPND) shrimp.</title>
        <authorList>
            <person name="Yan M."/>
            <person name="Wang X."/>
            <person name="Wang Y."/>
        </authorList>
    </citation>
    <scope>NUCLEOTIDE SEQUENCE [LARGE SCALE GENOMIC DNA]</scope>
    <source>
        <strain evidence="2 4">1700302</strain>
    </source>
</reference>
<reference evidence="3 5" key="1">
    <citation type="journal article" date="2015" name="Genome Announc.">
        <title>Draft Genome Sequence of Vibrio owensii Strain SH-14, Which Causes Shrimp Acute Hepatopancreatic Necrosis Disease.</title>
        <authorList>
            <person name="Liu L."/>
            <person name="Xiao J."/>
            <person name="Xia X."/>
            <person name="Pan Y."/>
            <person name="Yan S."/>
            <person name="Wang Y."/>
        </authorList>
    </citation>
    <scope>NUCLEOTIDE SEQUENCE [LARGE SCALE GENOMIC DNA]</scope>
    <source>
        <strain evidence="3 5">SH14</strain>
    </source>
</reference>
<sequence length="372" mass="41617">MKNILIAVTGASPQVLTETVFALHKQGKPIPSEVYVITTRSSKETLEQGLFIQGHWHKLIKDYHLPTIEFSSDHIWVISDDQGHALEDAKGESDQSVMADFITRKIAELTDDPHVAIHASIAGGRKTMAFYMGYAMSLYGREQDVLSHVFVDDEFEFVPDFYYPTPSDEFIGGKQEGVMLNAKVANVTLAEIPFVRMRKQLERNLIPVVKESSFSKTVARMNAATQAIDLKVSMKSRSIHVLGVDIKLSAKLLAMYVFILEQPDRKMKVGSAFIKSTSHSIRYLEIFDSLGGDVRVYTTFGLEDYIAWSTRELDGLKPISTSFIQTNLSGLHKKLFAALPEEVFEQIKVNSDGAKGGSTYHVNENLQVTFVD</sequence>
<evidence type="ECO:0000259" key="1">
    <source>
        <dbReference type="Pfam" id="PF09623"/>
    </source>
</evidence>
<dbReference type="Pfam" id="PF09623">
    <property type="entry name" value="Cas_NE0113"/>
    <property type="match status" value="1"/>
</dbReference>
<dbReference type="RefSeq" id="WP_054824234.1">
    <property type="nucleotide sequence ID" value="NZ_CP033138.1"/>
</dbReference>
<dbReference type="NCBIfam" id="TIGR02584">
    <property type="entry name" value="cas_NE0113"/>
    <property type="match status" value="1"/>
</dbReference>
<evidence type="ECO:0000313" key="3">
    <source>
        <dbReference type="EMBL" id="QGH50660.1"/>
    </source>
</evidence>
<gene>
    <name evidence="3" type="ORF">APZ19_26725</name>
    <name evidence="2" type="ORF">D0812_18955</name>
</gene>
<evidence type="ECO:0000313" key="2">
    <source>
        <dbReference type="EMBL" id="AYO16493.1"/>
    </source>
</evidence>
<feature type="domain" description="CRISPR system ring nuclease SSO2081-like" evidence="1">
    <location>
        <begin position="12"/>
        <end position="222"/>
    </location>
</feature>
<accession>A0AAP9GIR0</accession>